<evidence type="ECO:0000313" key="2">
    <source>
        <dbReference type="Proteomes" id="UP001145114"/>
    </source>
</evidence>
<reference evidence="1" key="1">
    <citation type="submission" date="2022-06" db="EMBL/GenBank/DDBJ databases">
        <title>Phylogenomic reconstructions and comparative analyses of Kickxellomycotina fungi.</title>
        <authorList>
            <person name="Reynolds N.K."/>
            <person name="Stajich J.E."/>
            <person name="Barry K."/>
            <person name="Grigoriev I.V."/>
            <person name="Crous P."/>
            <person name="Smith M.E."/>
        </authorList>
    </citation>
    <scope>NUCLEOTIDE SEQUENCE</scope>
    <source>
        <strain evidence="1">RSA 2271</strain>
    </source>
</reference>
<protein>
    <submittedName>
        <fullName evidence="1">Medium-chain fatty acid-CoA ligase faa2</fullName>
        <ecNumber evidence="1">6.2.1.3</ecNumber>
    </submittedName>
</protein>
<organism evidence="1 2">
    <name type="scientific">Spiromyces aspiralis</name>
    <dbReference type="NCBI Taxonomy" id="68401"/>
    <lineage>
        <taxon>Eukaryota</taxon>
        <taxon>Fungi</taxon>
        <taxon>Fungi incertae sedis</taxon>
        <taxon>Zoopagomycota</taxon>
        <taxon>Kickxellomycotina</taxon>
        <taxon>Kickxellomycetes</taxon>
        <taxon>Kickxellales</taxon>
        <taxon>Kickxellaceae</taxon>
        <taxon>Spiromyces</taxon>
    </lineage>
</organism>
<dbReference type="EC" id="6.2.1.3" evidence="1"/>
<sequence length="494" mass="54620">MTGSTKYSRELTDYPTIEGETKPRVNPHIKDGKLVESLEGCESLLDSYDNGSKVAGVDSPVLGYRPVIDKSGQVGPFKFLTFAEFKSRFTNFGSGLVSLGLSPGDRCGLYSPNRIEWVLAEMACYHNNIITVPIYDTLGQKAIIHVINEAELGAIVCTDAKAQFLLGIYDQLDSLKNIIVMDALGDETRKLAEAAGVRVLGVKDVEELGEREPHESDHRPNRDEIATICYTSGTTGLPKGVMLTHGNFLSACASLNYLIEHREVQPITRNDVYLSYLPLAHILERFVVHMLINRGARIAFYRGDTLKLMDDVQDLSPTVFVGVPRIFNRIHDKVNATVREKGGLSAKLFHYALDSKKHYLRHGQTNHWFWDRVVFKSLRDKLGGRVSLIVSGSAPISNDALDFLRCSFSANVLEGYGQTETTGACALTGLADTEAGTVGSPFPSCMIKLVDVPDLGYTVKDKPYPRGEICVKGNNVFKGYYKQPEKTLETLDKD</sequence>
<dbReference type="EMBL" id="JAMZIH010001268">
    <property type="protein sequence ID" value="KAJ1678337.1"/>
    <property type="molecule type" value="Genomic_DNA"/>
</dbReference>
<keyword evidence="1" id="KW-0436">Ligase</keyword>
<gene>
    <name evidence="1" type="primary">FAA2_2</name>
    <name evidence="1" type="ORF">EV182_004259</name>
</gene>
<name>A0ACC1HPF5_9FUNG</name>
<feature type="non-terminal residue" evidence="1">
    <location>
        <position position="494"/>
    </location>
</feature>
<comment type="caution">
    <text evidence="1">The sequence shown here is derived from an EMBL/GenBank/DDBJ whole genome shotgun (WGS) entry which is preliminary data.</text>
</comment>
<accession>A0ACC1HPF5</accession>
<evidence type="ECO:0000313" key="1">
    <source>
        <dbReference type="EMBL" id="KAJ1678337.1"/>
    </source>
</evidence>
<keyword evidence="2" id="KW-1185">Reference proteome</keyword>
<dbReference type="Proteomes" id="UP001145114">
    <property type="component" value="Unassembled WGS sequence"/>
</dbReference>
<proteinExistence type="predicted"/>